<dbReference type="Gene3D" id="3.40.50.2000">
    <property type="entry name" value="Glycogen Phosphorylase B"/>
    <property type="match status" value="3"/>
</dbReference>
<dbReference type="Pfam" id="PF00201">
    <property type="entry name" value="UDPGT"/>
    <property type="match status" value="1"/>
</dbReference>
<keyword evidence="1" id="KW-0808">Transferase</keyword>
<protein>
    <recommendedName>
        <fullName evidence="4">UDP-glycosyltransferase</fullName>
    </recommendedName>
</protein>
<dbReference type="InterPro" id="IPR002213">
    <property type="entry name" value="UDP_glucos_trans"/>
</dbReference>
<dbReference type="EMBL" id="BTGU01000003">
    <property type="protein sequence ID" value="GMN32120.1"/>
    <property type="molecule type" value="Genomic_DNA"/>
</dbReference>
<dbReference type="SUPFAM" id="SSF53756">
    <property type="entry name" value="UDP-Glycosyltransferase/glycogen phosphorylase"/>
    <property type="match status" value="1"/>
</dbReference>
<keyword evidence="3" id="KW-1185">Reference proteome</keyword>
<evidence type="ECO:0000313" key="3">
    <source>
        <dbReference type="Proteomes" id="UP001187192"/>
    </source>
</evidence>
<evidence type="ECO:0008006" key="4">
    <source>
        <dbReference type="Google" id="ProtNLM"/>
    </source>
</evidence>
<dbReference type="PANTHER" id="PTHR48045">
    <property type="entry name" value="UDP-GLYCOSYLTRANSFERASE 72B1"/>
    <property type="match status" value="1"/>
</dbReference>
<gene>
    <name evidence="2" type="ORF">TIFTF001_003537</name>
</gene>
<dbReference type="GO" id="GO:0008194">
    <property type="term" value="F:UDP-glycosyltransferase activity"/>
    <property type="evidence" value="ECO:0007669"/>
    <property type="project" value="InterPro"/>
</dbReference>
<sequence length="172" mass="19115">MRVRFPLGSSLHRNKKAVVLITKLVEEMKHNQALLSLGFLTTSVPLPPLPPSDSDPTGCLSWLDRQSPHSTSYISFGILNSLSEKELIATAEALEESEVPFLCSTGLHVTHCGNNSVNESLVSGVPIICRPVWADNFMIAKMVENVWGGWTESRWGYHQEWVCSDFGARFND</sequence>
<comment type="caution">
    <text evidence="2">The sequence shown here is derived from an EMBL/GenBank/DDBJ whole genome shotgun (WGS) entry which is preliminary data.</text>
</comment>
<organism evidence="2 3">
    <name type="scientific">Ficus carica</name>
    <name type="common">Common fig</name>
    <dbReference type="NCBI Taxonomy" id="3494"/>
    <lineage>
        <taxon>Eukaryota</taxon>
        <taxon>Viridiplantae</taxon>
        <taxon>Streptophyta</taxon>
        <taxon>Embryophyta</taxon>
        <taxon>Tracheophyta</taxon>
        <taxon>Spermatophyta</taxon>
        <taxon>Magnoliopsida</taxon>
        <taxon>eudicotyledons</taxon>
        <taxon>Gunneridae</taxon>
        <taxon>Pentapetalae</taxon>
        <taxon>rosids</taxon>
        <taxon>fabids</taxon>
        <taxon>Rosales</taxon>
        <taxon>Moraceae</taxon>
        <taxon>Ficeae</taxon>
        <taxon>Ficus</taxon>
    </lineage>
</organism>
<evidence type="ECO:0000256" key="1">
    <source>
        <dbReference type="ARBA" id="ARBA00022679"/>
    </source>
</evidence>
<dbReference type="PANTHER" id="PTHR48045:SF31">
    <property type="entry name" value="UDP-GLYCOSYLTRANSFERASE 76B1-LIKE"/>
    <property type="match status" value="1"/>
</dbReference>
<proteinExistence type="predicted"/>
<evidence type="ECO:0000313" key="2">
    <source>
        <dbReference type="EMBL" id="GMN32120.1"/>
    </source>
</evidence>
<dbReference type="Proteomes" id="UP001187192">
    <property type="component" value="Unassembled WGS sequence"/>
</dbReference>
<dbReference type="AlphaFoldDB" id="A0AA87ZGA8"/>
<accession>A0AA87ZGA8</accession>
<reference evidence="2" key="1">
    <citation type="submission" date="2023-07" db="EMBL/GenBank/DDBJ databases">
        <title>draft genome sequence of fig (Ficus carica).</title>
        <authorList>
            <person name="Takahashi T."/>
            <person name="Nishimura K."/>
        </authorList>
    </citation>
    <scope>NUCLEOTIDE SEQUENCE</scope>
</reference>
<name>A0AA87ZGA8_FICCA</name>